<dbReference type="Gene3D" id="2.30.40.10">
    <property type="entry name" value="Urease, subunit C, domain 1"/>
    <property type="match status" value="1"/>
</dbReference>
<keyword evidence="3" id="KW-1185">Reference proteome</keyword>
<dbReference type="OrthoDB" id="9767366at2"/>
<protein>
    <recommendedName>
        <fullName evidence="1">Amidohydrolase 3 domain-containing protein</fullName>
    </recommendedName>
</protein>
<dbReference type="EMBL" id="PJNH01000002">
    <property type="protein sequence ID" value="PKR77915.1"/>
    <property type="molecule type" value="Genomic_DNA"/>
</dbReference>
<dbReference type="RefSeq" id="WP_101331523.1">
    <property type="nucleotide sequence ID" value="NZ_PJNH01000002.1"/>
</dbReference>
<reference evidence="2 3" key="1">
    <citation type="submission" date="2017-06" db="EMBL/GenBank/DDBJ databases">
        <title>the draft geome sequence of Illustriluteabacillus marina B3227.</title>
        <authorList>
            <person name="He R.-H."/>
            <person name="Du Z.-J."/>
        </authorList>
    </citation>
    <scope>NUCLEOTIDE SEQUENCE [LARGE SCALE GENOMIC DNA]</scope>
    <source>
        <strain evidence="2 3">B3227</strain>
    </source>
</reference>
<dbReference type="PANTHER" id="PTHR22642:SF2">
    <property type="entry name" value="PROTEIN LONG AFTER FAR-RED 3"/>
    <property type="match status" value="1"/>
</dbReference>
<dbReference type="InterPro" id="IPR013108">
    <property type="entry name" value="Amidohydro_3"/>
</dbReference>
<accession>A0A2I0QU82</accession>
<dbReference type="InterPro" id="IPR032466">
    <property type="entry name" value="Metal_Hydrolase"/>
</dbReference>
<name>A0A2I0QU82_9BACI</name>
<proteinExistence type="predicted"/>
<dbReference type="GO" id="GO:0016810">
    <property type="term" value="F:hydrolase activity, acting on carbon-nitrogen (but not peptide) bonds"/>
    <property type="evidence" value="ECO:0007669"/>
    <property type="project" value="InterPro"/>
</dbReference>
<dbReference type="Pfam" id="PF07969">
    <property type="entry name" value="Amidohydro_3"/>
    <property type="match status" value="1"/>
</dbReference>
<dbReference type="CDD" id="cd01300">
    <property type="entry name" value="YtcJ_like"/>
    <property type="match status" value="1"/>
</dbReference>
<organism evidence="2 3">
    <name type="scientific">Halalkalibacillus sediminis</name>
    <dbReference type="NCBI Taxonomy" id="2018042"/>
    <lineage>
        <taxon>Bacteria</taxon>
        <taxon>Bacillati</taxon>
        <taxon>Bacillota</taxon>
        <taxon>Bacilli</taxon>
        <taxon>Bacillales</taxon>
        <taxon>Bacillaceae</taxon>
        <taxon>Halalkalibacillus</taxon>
    </lineage>
</organism>
<evidence type="ECO:0000259" key="1">
    <source>
        <dbReference type="Pfam" id="PF07969"/>
    </source>
</evidence>
<feature type="domain" description="Amidohydrolase 3" evidence="1">
    <location>
        <begin position="48"/>
        <end position="540"/>
    </location>
</feature>
<evidence type="ECO:0000313" key="2">
    <source>
        <dbReference type="EMBL" id="PKR77915.1"/>
    </source>
</evidence>
<gene>
    <name evidence="2" type="ORF">CEY16_08295</name>
</gene>
<dbReference type="Proteomes" id="UP000243524">
    <property type="component" value="Unassembled WGS sequence"/>
</dbReference>
<comment type="caution">
    <text evidence="2">The sequence shown here is derived from an EMBL/GenBank/DDBJ whole genome shotgun (WGS) entry which is preliminary data.</text>
</comment>
<dbReference type="Gene3D" id="3.20.20.140">
    <property type="entry name" value="Metal-dependent hydrolases"/>
    <property type="match status" value="1"/>
</dbReference>
<dbReference type="PANTHER" id="PTHR22642">
    <property type="entry name" value="IMIDAZOLONEPROPIONASE"/>
    <property type="match status" value="1"/>
</dbReference>
<dbReference type="Gene3D" id="3.10.310.70">
    <property type="match status" value="1"/>
</dbReference>
<dbReference type="SUPFAM" id="SSF51556">
    <property type="entry name" value="Metallo-dependent hydrolases"/>
    <property type="match status" value="1"/>
</dbReference>
<sequence>MTEADLLITNANILTLDEKNTIAQSVAIKDGKIIGCWLESAPSLSAQETIDLNGKTLIPGFIDTHNHLLMYAQFRKQADCSTPPNESIADILERVKEQAEVTDEKEWILGRGYDNTLLKENRHPTREELDSVVSDRPVFLRHISVHFGVANSKALEIAGIDQNTKDPKGGHLGRYENRQLDGVFHELPALELIQKHIPTPTTDELAEYIGEATEDYLVEGITTSSDAGVGLDYGAKEFDAHIQSLKKGVNPLHMRFLVLHHLLGKNGRFEEYSASQLDELIRNETNGRARLDSAKMFQDGSIQGLTGALREPYYSDENLYGELLHDQEDFNQEIFDLHSRGFRIATHGNGDRAIGSIIEAYKNALEKQPKKNHQHRIEHLQTASEQDLDTMKEQGIIASFFINHVFYWGDRHKNIFLGPERTARLNPLKDAVDRNLLFTLHSDCPITPISPLFSIWAAVNRQSRNGEVLGEEQQITPLQSLRSMTIDGARLNFEEDEVGSIEVGKRADFAVLSDDPTTIDPMKIKDIEVLKTIIDGKVVFEK</sequence>
<dbReference type="InterPro" id="IPR011059">
    <property type="entry name" value="Metal-dep_hydrolase_composite"/>
</dbReference>
<evidence type="ECO:0000313" key="3">
    <source>
        <dbReference type="Proteomes" id="UP000243524"/>
    </source>
</evidence>
<dbReference type="InterPro" id="IPR033932">
    <property type="entry name" value="YtcJ-like"/>
</dbReference>
<dbReference type="AlphaFoldDB" id="A0A2I0QU82"/>
<dbReference type="SUPFAM" id="SSF51338">
    <property type="entry name" value="Composite domain of metallo-dependent hydrolases"/>
    <property type="match status" value="1"/>
</dbReference>